<dbReference type="KEGG" id="nall:PP769_17125"/>
<dbReference type="EMBL" id="CP116967">
    <property type="protein sequence ID" value="WNM57670.1"/>
    <property type="molecule type" value="Genomic_DNA"/>
</dbReference>
<dbReference type="Pfam" id="PF02617">
    <property type="entry name" value="ClpS"/>
    <property type="match status" value="1"/>
</dbReference>
<reference evidence="2 3" key="1">
    <citation type="submission" date="2023-01" db="EMBL/GenBank/DDBJ databases">
        <title>Cultivation and genomic characterization of new, ubiquitous marine nitrite-oxidizing bacteria from the Nitrospirales.</title>
        <authorList>
            <person name="Mueller A.J."/>
            <person name="Daebeler A."/>
            <person name="Herbold C.W."/>
            <person name="Kirkegaard R.H."/>
            <person name="Daims H."/>
        </authorList>
    </citation>
    <scope>NUCLEOTIDE SEQUENCE [LARGE SCALE GENOMIC DNA]</scope>
    <source>
        <strain evidence="2 3">VA</strain>
    </source>
</reference>
<dbReference type="AlphaFoldDB" id="A0AA96GCM0"/>
<dbReference type="InterPro" id="IPR014719">
    <property type="entry name" value="Ribosomal_bL12_C/ClpS-like"/>
</dbReference>
<evidence type="ECO:0000259" key="1">
    <source>
        <dbReference type="Pfam" id="PF02617"/>
    </source>
</evidence>
<dbReference type="RefSeq" id="WP_312642421.1">
    <property type="nucleotide sequence ID" value="NZ_CP116967.1"/>
</dbReference>
<accession>A0AA96GCM0</accession>
<sequence length="101" mass="11097">MLDPIVCGIVKDPETLETTDLGTGKDFEAEVVVYNCDCHTYQQVVSLFCQVIPGMTPKKAFELAWQIDHHGSAIVFQGDIKNADVIGKQLAAGGLRVEVRY</sequence>
<dbReference type="InterPro" id="IPR003769">
    <property type="entry name" value="ClpS_core"/>
</dbReference>
<keyword evidence="2" id="KW-0378">Hydrolase</keyword>
<dbReference type="GO" id="GO:0006508">
    <property type="term" value="P:proteolysis"/>
    <property type="evidence" value="ECO:0007669"/>
    <property type="project" value="UniProtKB-KW"/>
</dbReference>
<name>A0AA96GCM0_9BACT</name>
<organism evidence="2 3">
    <name type="scientific">Candidatus Nitrospira allomarina</name>
    <dbReference type="NCBI Taxonomy" id="3020900"/>
    <lineage>
        <taxon>Bacteria</taxon>
        <taxon>Pseudomonadati</taxon>
        <taxon>Nitrospirota</taxon>
        <taxon>Nitrospiria</taxon>
        <taxon>Nitrospirales</taxon>
        <taxon>Nitrospiraceae</taxon>
        <taxon>Nitrospira</taxon>
    </lineage>
</organism>
<keyword evidence="3" id="KW-1185">Reference proteome</keyword>
<dbReference type="Proteomes" id="UP001302719">
    <property type="component" value="Chromosome"/>
</dbReference>
<feature type="domain" description="Adaptor protein ClpS core" evidence="1">
    <location>
        <begin position="29"/>
        <end position="84"/>
    </location>
</feature>
<dbReference type="GO" id="GO:0008233">
    <property type="term" value="F:peptidase activity"/>
    <property type="evidence" value="ECO:0007669"/>
    <property type="project" value="UniProtKB-KW"/>
</dbReference>
<dbReference type="Gene3D" id="3.30.1390.10">
    <property type="match status" value="1"/>
</dbReference>
<dbReference type="SUPFAM" id="SSF54736">
    <property type="entry name" value="ClpS-like"/>
    <property type="match status" value="1"/>
</dbReference>
<evidence type="ECO:0000313" key="3">
    <source>
        <dbReference type="Proteomes" id="UP001302719"/>
    </source>
</evidence>
<dbReference type="GO" id="GO:0030163">
    <property type="term" value="P:protein catabolic process"/>
    <property type="evidence" value="ECO:0007669"/>
    <property type="project" value="InterPro"/>
</dbReference>
<proteinExistence type="predicted"/>
<protein>
    <submittedName>
        <fullName evidence="2">ATP-dependent Clp protease adaptor ClpS</fullName>
    </submittedName>
</protein>
<gene>
    <name evidence="2" type="ORF">PP769_17125</name>
</gene>
<evidence type="ECO:0000313" key="2">
    <source>
        <dbReference type="EMBL" id="WNM57670.1"/>
    </source>
</evidence>
<keyword evidence="2" id="KW-0645">Protease</keyword>